<name>A0A379MQI5_9BACT</name>
<feature type="compositionally biased region" description="Basic residues" evidence="1">
    <location>
        <begin position="61"/>
        <end position="78"/>
    </location>
</feature>
<reference evidence="2 3" key="1">
    <citation type="submission" date="2018-06" db="EMBL/GenBank/DDBJ databases">
        <authorList>
            <consortium name="Pathogen Informatics"/>
            <person name="Doyle S."/>
        </authorList>
    </citation>
    <scope>NUCLEOTIDE SEQUENCE [LARGE SCALE GENOMIC DNA]</scope>
    <source>
        <strain evidence="2 3">NCTC11190</strain>
    </source>
</reference>
<evidence type="ECO:0000313" key="3">
    <source>
        <dbReference type="Proteomes" id="UP000255233"/>
    </source>
</evidence>
<gene>
    <name evidence="2" type="ORF">NCTC11190_00995</name>
</gene>
<sequence length="78" mass="8976">MPYSVPEVRAKTAEPGMCDFSARHQSRERGIAFPASFLPSFLLVQKRRCPAGMRRQEKPVPLRHKRTKKNKRPSAKDI</sequence>
<feature type="region of interest" description="Disordered" evidence="1">
    <location>
        <begin position="49"/>
        <end position="78"/>
    </location>
</feature>
<dbReference type="Proteomes" id="UP000255233">
    <property type="component" value="Unassembled WGS sequence"/>
</dbReference>
<protein>
    <submittedName>
        <fullName evidence="2">Uncharacterized protein</fullName>
    </submittedName>
</protein>
<proteinExistence type="predicted"/>
<accession>A0A379MQI5</accession>
<dbReference type="EMBL" id="UGVL01000001">
    <property type="protein sequence ID" value="SUE33783.1"/>
    <property type="molecule type" value="Genomic_DNA"/>
</dbReference>
<organism evidence="2 3">
    <name type="scientific">Rikenella microfusus</name>
    <dbReference type="NCBI Taxonomy" id="28139"/>
    <lineage>
        <taxon>Bacteria</taxon>
        <taxon>Pseudomonadati</taxon>
        <taxon>Bacteroidota</taxon>
        <taxon>Bacteroidia</taxon>
        <taxon>Bacteroidales</taxon>
        <taxon>Rikenellaceae</taxon>
        <taxon>Rikenella</taxon>
    </lineage>
</organism>
<dbReference type="AlphaFoldDB" id="A0A379MQI5"/>
<keyword evidence="3" id="KW-1185">Reference proteome</keyword>
<evidence type="ECO:0000256" key="1">
    <source>
        <dbReference type="SAM" id="MobiDB-lite"/>
    </source>
</evidence>
<dbReference type="STRING" id="880526.GCA_000427365_00451"/>
<evidence type="ECO:0000313" key="2">
    <source>
        <dbReference type="EMBL" id="SUE33783.1"/>
    </source>
</evidence>